<dbReference type="InterPro" id="IPR014013">
    <property type="entry name" value="Helic_SF1/SF2_ATP-bd_DinG/Rad3"/>
</dbReference>
<dbReference type="GO" id="GO:0003678">
    <property type="term" value="F:DNA helicase activity"/>
    <property type="evidence" value="ECO:0007669"/>
    <property type="project" value="InterPro"/>
</dbReference>
<dbReference type="Proteomes" id="UP000297564">
    <property type="component" value="Unassembled WGS sequence"/>
</dbReference>
<keyword evidence="8" id="KW-0408">Iron</keyword>
<dbReference type="GO" id="GO:0005524">
    <property type="term" value="F:ATP binding"/>
    <property type="evidence" value="ECO:0007669"/>
    <property type="project" value="UniProtKB-KW"/>
</dbReference>
<dbReference type="SMART" id="SM00488">
    <property type="entry name" value="DEXDc2"/>
    <property type="match status" value="1"/>
</dbReference>
<dbReference type="PANTHER" id="PTHR11472">
    <property type="entry name" value="DNA REPAIR DEAD HELICASE RAD3/XP-D SUBFAMILY MEMBER"/>
    <property type="match status" value="1"/>
</dbReference>
<gene>
    <name evidence="15" type="ORF">EZ242_03715</name>
</gene>
<comment type="similarity">
    <text evidence="13">Belongs to the helicase family. DinG subfamily.</text>
</comment>
<keyword evidence="7" id="KW-0067">ATP-binding</keyword>
<dbReference type="InterPro" id="IPR006555">
    <property type="entry name" value="ATP-dep_Helicase_C"/>
</dbReference>
<evidence type="ECO:0000256" key="8">
    <source>
        <dbReference type="ARBA" id="ARBA00023004"/>
    </source>
</evidence>
<evidence type="ECO:0000256" key="2">
    <source>
        <dbReference type="ARBA" id="ARBA00022723"/>
    </source>
</evidence>
<evidence type="ECO:0000256" key="1">
    <source>
        <dbReference type="ARBA" id="ARBA00022485"/>
    </source>
</evidence>
<dbReference type="GO" id="GO:0051539">
    <property type="term" value="F:4 iron, 4 sulfur cluster binding"/>
    <property type="evidence" value="ECO:0007669"/>
    <property type="project" value="UniProtKB-KW"/>
</dbReference>
<keyword evidence="6 15" id="KW-0347">Helicase</keyword>
<dbReference type="PROSITE" id="PS51193">
    <property type="entry name" value="HELICASE_ATP_BIND_2"/>
    <property type="match status" value="1"/>
</dbReference>
<dbReference type="AlphaFoldDB" id="A0A4Z0C205"/>
<comment type="caution">
    <text evidence="15">The sequence shown here is derived from an EMBL/GenBank/DDBJ whole genome shotgun (WGS) entry which is preliminary data.</text>
</comment>
<dbReference type="Pfam" id="PF00270">
    <property type="entry name" value="DEAD"/>
    <property type="match status" value="1"/>
</dbReference>
<evidence type="ECO:0000313" key="15">
    <source>
        <dbReference type="EMBL" id="TFZ04864.1"/>
    </source>
</evidence>
<keyword evidence="9" id="KW-0411">Iron-sulfur</keyword>
<keyword evidence="11" id="KW-0234">DNA repair</keyword>
<evidence type="ECO:0000259" key="14">
    <source>
        <dbReference type="PROSITE" id="PS51193"/>
    </source>
</evidence>
<evidence type="ECO:0000256" key="3">
    <source>
        <dbReference type="ARBA" id="ARBA00022741"/>
    </source>
</evidence>
<evidence type="ECO:0000256" key="12">
    <source>
        <dbReference type="ARBA" id="ARBA00023235"/>
    </source>
</evidence>
<evidence type="ECO:0000256" key="11">
    <source>
        <dbReference type="ARBA" id="ARBA00023204"/>
    </source>
</evidence>
<keyword evidence="1" id="KW-0004">4Fe-4S</keyword>
<dbReference type="Pfam" id="PF06733">
    <property type="entry name" value="DEAD_2"/>
    <property type="match status" value="1"/>
</dbReference>
<dbReference type="GO" id="GO:0006281">
    <property type="term" value="P:DNA repair"/>
    <property type="evidence" value="ECO:0007669"/>
    <property type="project" value="UniProtKB-KW"/>
</dbReference>
<dbReference type="InterPro" id="IPR045028">
    <property type="entry name" value="DinG/Rad3-like"/>
</dbReference>
<proteinExistence type="inferred from homology"/>
<evidence type="ECO:0000256" key="7">
    <source>
        <dbReference type="ARBA" id="ARBA00022840"/>
    </source>
</evidence>
<dbReference type="InterPro" id="IPR011545">
    <property type="entry name" value="DEAD/DEAH_box_helicase_dom"/>
</dbReference>
<dbReference type="GO" id="GO:0046872">
    <property type="term" value="F:metal ion binding"/>
    <property type="evidence" value="ECO:0007669"/>
    <property type="project" value="UniProtKB-KW"/>
</dbReference>
<name>A0A4Z0C205_9BURK</name>
<keyword evidence="12" id="KW-0413">Isomerase</keyword>
<evidence type="ECO:0000313" key="16">
    <source>
        <dbReference type="Proteomes" id="UP000297564"/>
    </source>
</evidence>
<organism evidence="15 16">
    <name type="scientific">Ramlibacter rhizophilus</name>
    <dbReference type="NCBI Taxonomy" id="1781167"/>
    <lineage>
        <taxon>Bacteria</taxon>
        <taxon>Pseudomonadati</taxon>
        <taxon>Pseudomonadota</taxon>
        <taxon>Betaproteobacteria</taxon>
        <taxon>Burkholderiales</taxon>
        <taxon>Comamonadaceae</taxon>
        <taxon>Ramlibacter</taxon>
    </lineage>
</organism>
<dbReference type="GO" id="GO:0016818">
    <property type="term" value="F:hydrolase activity, acting on acid anhydrides, in phosphorus-containing anhydrides"/>
    <property type="evidence" value="ECO:0007669"/>
    <property type="project" value="InterPro"/>
</dbReference>
<dbReference type="PANTHER" id="PTHR11472:SF34">
    <property type="entry name" value="REGULATOR OF TELOMERE ELONGATION HELICASE 1"/>
    <property type="match status" value="1"/>
</dbReference>
<keyword evidence="2" id="KW-0479">Metal-binding</keyword>
<accession>A0A4Z0C205</accession>
<protein>
    <submittedName>
        <fullName evidence="15">ATP-dependent DNA helicase</fullName>
    </submittedName>
</protein>
<evidence type="ECO:0000256" key="6">
    <source>
        <dbReference type="ARBA" id="ARBA00022806"/>
    </source>
</evidence>
<dbReference type="SMART" id="SM00491">
    <property type="entry name" value="HELICc2"/>
    <property type="match status" value="1"/>
</dbReference>
<dbReference type="Pfam" id="PF13307">
    <property type="entry name" value="Helicase_C_2"/>
    <property type="match status" value="1"/>
</dbReference>
<reference evidence="15 16" key="1">
    <citation type="submission" date="2019-03" db="EMBL/GenBank/DDBJ databases">
        <title>Ramlibacter rhizophilus CCTCC AB2015357, whole genome shotgun sequence.</title>
        <authorList>
            <person name="Zhang X."/>
            <person name="Feng G."/>
            <person name="Zhu H."/>
        </authorList>
    </citation>
    <scope>NUCLEOTIDE SEQUENCE [LARGE SCALE GENOMIC DNA]</scope>
    <source>
        <strain evidence="15 16">CCTCC AB2015357</strain>
    </source>
</reference>
<dbReference type="InterPro" id="IPR010614">
    <property type="entry name" value="RAD3-like_helicase_DEAD"/>
</dbReference>
<evidence type="ECO:0000256" key="9">
    <source>
        <dbReference type="ARBA" id="ARBA00023014"/>
    </source>
</evidence>
<dbReference type="InterPro" id="IPR006554">
    <property type="entry name" value="Helicase-like_DEXD_c2"/>
</dbReference>
<dbReference type="SUPFAM" id="SSF52540">
    <property type="entry name" value="P-loop containing nucleoside triphosphate hydrolases"/>
    <property type="match status" value="2"/>
</dbReference>
<evidence type="ECO:0000256" key="10">
    <source>
        <dbReference type="ARBA" id="ARBA00023125"/>
    </source>
</evidence>
<dbReference type="Gene3D" id="3.90.320.10">
    <property type="match status" value="1"/>
</dbReference>
<dbReference type="InterPro" id="IPR011604">
    <property type="entry name" value="PDDEXK-like_dom_sf"/>
</dbReference>
<keyword evidence="16" id="KW-1185">Reference proteome</keyword>
<keyword evidence="5" id="KW-0378">Hydrolase</keyword>
<feature type="domain" description="Helicase ATP-binding" evidence="14">
    <location>
        <begin position="178"/>
        <end position="428"/>
    </location>
</feature>
<dbReference type="InterPro" id="IPR027417">
    <property type="entry name" value="P-loop_NTPase"/>
</dbReference>
<dbReference type="RefSeq" id="WP_135283747.1">
    <property type="nucleotide sequence ID" value="NZ_SMLL01000001.1"/>
</dbReference>
<keyword evidence="10" id="KW-0238">DNA-binding</keyword>
<evidence type="ECO:0000256" key="13">
    <source>
        <dbReference type="ARBA" id="ARBA00038058"/>
    </source>
</evidence>
<keyword evidence="3" id="KW-0547">Nucleotide-binding</keyword>
<dbReference type="GO" id="GO:0003677">
    <property type="term" value="F:DNA binding"/>
    <property type="evidence" value="ECO:0007669"/>
    <property type="project" value="UniProtKB-KW"/>
</dbReference>
<evidence type="ECO:0000256" key="5">
    <source>
        <dbReference type="ARBA" id="ARBA00022801"/>
    </source>
</evidence>
<dbReference type="Gene3D" id="3.40.50.300">
    <property type="entry name" value="P-loop containing nucleotide triphosphate hydrolases"/>
    <property type="match status" value="2"/>
</dbReference>
<dbReference type="EMBL" id="SMLL01000001">
    <property type="protein sequence ID" value="TFZ04864.1"/>
    <property type="molecule type" value="Genomic_DNA"/>
</dbReference>
<evidence type="ECO:0000256" key="4">
    <source>
        <dbReference type="ARBA" id="ARBA00022763"/>
    </source>
</evidence>
<sequence>MASAHPSYLVSVRTLCEFTARGGDLDLRLTPSPTAAQGIAGHQLVAARRGTGYETEIALEATSGPLRVRGRADGFDPALQRLEEIKTHRADLSRQPSNHRHLHWAQLKVYGWMLCQARGLPELRLALVYLDLGSAEETVREESCSADALREHFEGLCARFVDWARREAAHRTARDAALAALAFPHGQFRAGQRALAEAVWRGIRSGRSLLAQAPTGIGKTLGTLFPALKACPGEKLDKVVFLAAKTPGRQLAIEGLAQLARAGATPLRVVELTAREKACEHPDKACHPESCPLARGFYDRLPAARDDALARPLLDRRQQREAALAHEVCPYWLSHELVRWADVIVADYNYWFDTSAMLHAWTLELEWRCAVLVDEAHNLVERGRQMYSAELDESALRALRRTAPAGLKRPLERLARRWREQGRELEAVGSGDYQAQDQLPGPWLDALQQATAALAEHLAEHLATLPGELPQAPSPELQRFYFDALAITRLAESFGTHSIAERRRVGAGARAHTVVGIRNLLPAPHLAPRFAAARSTVLFSATLAPVGFYRDTLGVPESAGVVDVPSPFEAGQLSIRVAGAISTRWADRARAVQPIAALIERQWRERPGNYLAFFSSYDFQHQVAHALAQACPELPLWEQSAGMGEAERQAFLERFTEGGSGVGFAVLGGSFGEGVDLPGERLVGAFVATLGLPQVNPVNELLRERLHSAFGAGYEYAYLYPGLRRVAQAAGRVIRSEQDRGVLWLIDDRFSQARVRALLPRWWQWPVR</sequence>
<keyword evidence="4" id="KW-0227">DNA damage</keyword>
<dbReference type="OrthoDB" id="9765586at2"/>